<dbReference type="PANTHER" id="PTHR42834">
    <property type="entry name" value="ENDONUCLEASE/EXONUCLEASE/PHOSPHATASE FAMILY PROTEIN (AFU_ORTHOLOGUE AFUA_3G09210)"/>
    <property type="match status" value="1"/>
</dbReference>
<dbReference type="GO" id="GO:0004519">
    <property type="term" value="F:endonuclease activity"/>
    <property type="evidence" value="ECO:0007669"/>
    <property type="project" value="UniProtKB-KW"/>
</dbReference>
<dbReference type="InterPro" id="IPR005135">
    <property type="entry name" value="Endo/exonuclease/phosphatase"/>
</dbReference>
<keyword evidence="2" id="KW-0378">Hydrolase</keyword>
<name>A0A5N0T9B4_9GAMM</name>
<evidence type="ECO:0000259" key="1">
    <source>
        <dbReference type="Pfam" id="PF03372"/>
    </source>
</evidence>
<dbReference type="PANTHER" id="PTHR42834:SF1">
    <property type="entry name" value="ENDONUCLEASE_EXONUCLEASE_PHOSPHATASE FAMILY PROTEIN (AFU_ORTHOLOGUE AFUA_3G09210)"/>
    <property type="match status" value="1"/>
</dbReference>
<dbReference type="InterPro" id="IPR036691">
    <property type="entry name" value="Endo/exonu/phosph_ase_sf"/>
</dbReference>
<feature type="domain" description="Endonuclease/exonuclease/phosphatase" evidence="1">
    <location>
        <begin position="288"/>
        <end position="559"/>
    </location>
</feature>
<dbReference type="EMBL" id="VYXP01000005">
    <property type="protein sequence ID" value="KAA9131361.1"/>
    <property type="molecule type" value="Genomic_DNA"/>
</dbReference>
<dbReference type="NCBIfam" id="NF033681">
    <property type="entry name" value="ExeM_NucH_DNase"/>
    <property type="match status" value="1"/>
</dbReference>
<dbReference type="Proteomes" id="UP000325372">
    <property type="component" value="Unassembled WGS sequence"/>
</dbReference>
<evidence type="ECO:0000313" key="2">
    <source>
        <dbReference type="EMBL" id="KAA9131361.1"/>
    </source>
</evidence>
<dbReference type="Pfam" id="PF03372">
    <property type="entry name" value="Exo_endo_phos"/>
    <property type="match status" value="1"/>
</dbReference>
<reference evidence="2 3" key="1">
    <citation type="submission" date="2019-09" db="EMBL/GenBank/DDBJ databases">
        <title>Wenzhouxiangella sp. Genome sequencing and assembly.</title>
        <authorList>
            <person name="Zhang R."/>
        </authorList>
    </citation>
    <scope>NUCLEOTIDE SEQUENCE [LARGE SCALE GENOMIC DNA]</scope>
    <source>
        <strain evidence="2 3">W260</strain>
    </source>
</reference>
<dbReference type="CDD" id="cd10283">
    <property type="entry name" value="MnuA_DNase1-like"/>
    <property type="match status" value="1"/>
</dbReference>
<gene>
    <name evidence="2" type="ORF">F3N42_08545</name>
</gene>
<dbReference type="PROSITE" id="PS51257">
    <property type="entry name" value="PROKAR_LIPOPROTEIN"/>
    <property type="match status" value="1"/>
</dbReference>
<accession>A0A5N0T9B4</accession>
<comment type="caution">
    <text evidence="2">The sequence shown here is derived from an EMBL/GenBank/DDBJ whole genome shotgun (WGS) entry which is preliminary data.</text>
</comment>
<keyword evidence="2" id="KW-0540">Nuclease</keyword>
<keyword evidence="3" id="KW-1185">Reference proteome</keyword>
<evidence type="ECO:0000313" key="3">
    <source>
        <dbReference type="Proteomes" id="UP000325372"/>
    </source>
</evidence>
<dbReference type="Gene3D" id="3.60.10.10">
    <property type="entry name" value="Endonuclease/exonuclease/phosphatase"/>
    <property type="match status" value="1"/>
</dbReference>
<dbReference type="SUPFAM" id="SSF56219">
    <property type="entry name" value="DNase I-like"/>
    <property type="match status" value="1"/>
</dbReference>
<dbReference type="CDD" id="cd04486">
    <property type="entry name" value="YhcR_OBF_like"/>
    <property type="match status" value="1"/>
</dbReference>
<dbReference type="InterPro" id="IPR047971">
    <property type="entry name" value="ExeM-like"/>
</dbReference>
<keyword evidence="2" id="KW-0255">Endonuclease</keyword>
<dbReference type="AlphaFoldDB" id="A0A5N0T9B4"/>
<organism evidence="2 3">
    <name type="scientific">Marinihelvus fidelis</name>
    <dbReference type="NCBI Taxonomy" id="2613842"/>
    <lineage>
        <taxon>Bacteria</taxon>
        <taxon>Pseudomonadati</taxon>
        <taxon>Pseudomonadota</taxon>
        <taxon>Gammaproteobacteria</taxon>
        <taxon>Chromatiales</taxon>
        <taxon>Wenzhouxiangellaceae</taxon>
        <taxon>Marinihelvus</taxon>
    </lineage>
</organism>
<protein>
    <submittedName>
        <fullName evidence="2">ExeM/NucH family extracellular endonuclease</fullName>
    </submittedName>
</protein>
<sequence length="575" mass="61455">MVGRTPRILTSLAVTALVAGCADHAGDILQGGPLCEGPSTPLGQVQGSDFQSPLSGTQVTVQGVVTLARHDGAYIESTSPDTDPQTAEGLFLAAPVAARLEPGMRVAVNGTVTELGEQKDTQTALAGFDSLSVCAEHEPLPLTPMRLPMPAAERERLENMRVTIDTATVATDVYRLDRGEIRVAAGGMLPSPTEVAWPGTDARRQRARNRDATLFAQLAEGDRSVFPGGTEVVSDLGVLGHDGKGPRLYLEDRANLAKPLSPTLTPPASDALRVLSLNLQNYFNGDGRGGGFPTPRGAETARAFEHQRERLRATVSELQPDIIAVMEIENDGFGQHSAARDFIADLEKATGADWDVASPNGGPVGTDEITVGLFHRTDRVTATVQTLALNAPPFDLLNRQPLARAYRPAGGGPAFIIVVNHFKSKGSCPDQGRDRDLGDGQGCWNAARTAAATSLAGWVLQLAQQQADGRALIVGDLNAYRLEDPVRELVKAGFEDLTGGGELGHEYSYVFYGEAGTLDYALATPELRRSVIQARILHINASWPPGMDLPQPWLRSSDHDPVIVDLRFRQSSTAY</sequence>
<proteinExistence type="predicted"/>